<evidence type="ECO:0000313" key="1">
    <source>
        <dbReference type="EMBL" id="AIC28493.1"/>
    </source>
</evidence>
<gene>
    <name evidence="1" type="ORF">IE4771_CH03411</name>
</gene>
<name>A0A060HZV0_RHIET</name>
<protein>
    <recommendedName>
        <fullName evidence="3">Addiction module antidote protein</fullName>
    </recommendedName>
</protein>
<accession>A0A060HZV0</accession>
<organism evidence="1 2">
    <name type="scientific">Rhizobium etli bv. mimosae str. IE4771</name>
    <dbReference type="NCBI Taxonomy" id="1432050"/>
    <lineage>
        <taxon>Bacteria</taxon>
        <taxon>Pseudomonadati</taxon>
        <taxon>Pseudomonadota</taxon>
        <taxon>Alphaproteobacteria</taxon>
        <taxon>Hyphomicrobiales</taxon>
        <taxon>Rhizobiaceae</taxon>
        <taxon>Rhizobium/Agrobacterium group</taxon>
        <taxon>Rhizobium</taxon>
    </lineage>
</organism>
<dbReference type="KEGG" id="rei:IE4771_CH03411"/>
<proteinExistence type="predicted"/>
<evidence type="ECO:0000313" key="2">
    <source>
        <dbReference type="Proteomes" id="UP000027180"/>
    </source>
</evidence>
<dbReference type="Proteomes" id="UP000027180">
    <property type="component" value="Chromosome"/>
</dbReference>
<reference evidence="1 2" key="1">
    <citation type="submission" date="2013-12" db="EMBL/GenBank/DDBJ databases">
        <title>Complete genome sequence of Rhizobium etli bv. mimosae IE4771.</title>
        <authorList>
            <person name="Bustos P."/>
            <person name="Santamaria R.I."/>
            <person name="Lozano L."/>
            <person name="Ormeno-Orrillo E."/>
            <person name="Rogel M.A."/>
            <person name="Romero D."/>
            <person name="Cevallos M.A."/>
            <person name="Martinez-Romero E."/>
            <person name="Gonzalez V."/>
        </authorList>
    </citation>
    <scope>NUCLEOTIDE SEQUENCE [LARGE SCALE GENOMIC DNA]</scope>
    <source>
        <strain evidence="1 2">IE4771</strain>
    </source>
</reference>
<evidence type="ECO:0008006" key="3">
    <source>
        <dbReference type="Google" id="ProtNLM"/>
    </source>
</evidence>
<sequence>MRRSLLCATVSNGGTIMANSVSLEQQVGNYVDQDVDPGQEKRLEALDLAIDQGIADADAGRIKPIGDVASRLAAKYDVRS</sequence>
<dbReference type="HOGENOM" id="CLU_2587246_0_0_5"/>
<dbReference type="EMBL" id="CP006986">
    <property type="protein sequence ID" value="AIC28493.1"/>
    <property type="molecule type" value="Genomic_DNA"/>
</dbReference>
<dbReference type="AlphaFoldDB" id="A0A060HZV0"/>